<dbReference type="Pfam" id="PF00512">
    <property type="entry name" value="HisKA"/>
    <property type="match status" value="1"/>
</dbReference>
<dbReference type="PANTHER" id="PTHR45453:SF1">
    <property type="entry name" value="PHOSPHATE REGULON SENSOR PROTEIN PHOR"/>
    <property type="match status" value="1"/>
</dbReference>
<dbReference type="CDD" id="cd00082">
    <property type="entry name" value="HisKA"/>
    <property type="match status" value="1"/>
</dbReference>
<evidence type="ECO:0000256" key="9">
    <source>
        <dbReference type="SAM" id="Phobius"/>
    </source>
</evidence>
<dbReference type="SUPFAM" id="SSF158472">
    <property type="entry name" value="HAMP domain-like"/>
    <property type="match status" value="1"/>
</dbReference>
<evidence type="ECO:0000256" key="1">
    <source>
        <dbReference type="ARBA" id="ARBA00000085"/>
    </source>
</evidence>
<keyword evidence="13" id="KW-1185">Reference proteome</keyword>
<keyword evidence="5" id="KW-0808">Transferase</keyword>
<accession>A0A4Z0QWT5</accession>
<dbReference type="GO" id="GO:0004721">
    <property type="term" value="F:phosphoprotein phosphatase activity"/>
    <property type="evidence" value="ECO:0007669"/>
    <property type="project" value="TreeGrafter"/>
</dbReference>
<dbReference type="OrthoDB" id="9813151at2"/>
<feature type="domain" description="Histidine kinase" evidence="10">
    <location>
        <begin position="368"/>
        <end position="583"/>
    </location>
</feature>
<evidence type="ECO:0000259" key="11">
    <source>
        <dbReference type="PROSITE" id="PS50885"/>
    </source>
</evidence>
<keyword evidence="4" id="KW-0597">Phosphoprotein</keyword>
<dbReference type="FunFam" id="3.30.565.10:FF:000006">
    <property type="entry name" value="Sensor histidine kinase WalK"/>
    <property type="match status" value="1"/>
</dbReference>
<protein>
    <recommendedName>
        <fullName evidence="3">histidine kinase</fullName>
        <ecNumber evidence="3">2.7.13.3</ecNumber>
    </recommendedName>
</protein>
<keyword evidence="9" id="KW-0812">Transmembrane</keyword>
<evidence type="ECO:0000256" key="3">
    <source>
        <dbReference type="ARBA" id="ARBA00012438"/>
    </source>
</evidence>
<dbReference type="InterPro" id="IPR003660">
    <property type="entry name" value="HAMP_dom"/>
</dbReference>
<dbReference type="PROSITE" id="PS50885">
    <property type="entry name" value="HAMP"/>
    <property type="match status" value="1"/>
</dbReference>
<dbReference type="CDD" id="cd00130">
    <property type="entry name" value="PAS"/>
    <property type="match status" value="1"/>
</dbReference>
<dbReference type="CDD" id="cd00075">
    <property type="entry name" value="HATPase"/>
    <property type="match status" value="1"/>
</dbReference>
<evidence type="ECO:0000313" key="12">
    <source>
        <dbReference type="EMBL" id="TGE34769.1"/>
    </source>
</evidence>
<dbReference type="PRINTS" id="PR00344">
    <property type="entry name" value="BCTRLSENSOR"/>
</dbReference>
<evidence type="ECO:0000256" key="6">
    <source>
        <dbReference type="ARBA" id="ARBA00022777"/>
    </source>
</evidence>
<keyword evidence="6" id="KW-0418">Kinase</keyword>
<dbReference type="SUPFAM" id="SSF55874">
    <property type="entry name" value="ATPase domain of HSP90 chaperone/DNA topoisomerase II/histidine kinase"/>
    <property type="match status" value="1"/>
</dbReference>
<dbReference type="InterPro" id="IPR036097">
    <property type="entry name" value="HisK_dim/P_sf"/>
</dbReference>
<dbReference type="Gene3D" id="3.30.565.10">
    <property type="entry name" value="Histidine kinase-like ATPase, C-terminal domain"/>
    <property type="match status" value="1"/>
</dbReference>
<dbReference type="SMART" id="SM00387">
    <property type="entry name" value="HATPase_c"/>
    <property type="match status" value="1"/>
</dbReference>
<keyword evidence="7" id="KW-0902">Two-component regulatory system</keyword>
<evidence type="ECO:0000256" key="5">
    <source>
        <dbReference type="ARBA" id="ARBA00022679"/>
    </source>
</evidence>
<keyword evidence="8 9" id="KW-0472">Membrane</keyword>
<dbReference type="InterPro" id="IPR003594">
    <property type="entry name" value="HATPase_dom"/>
</dbReference>
<dbReference type="InterPro" id="IPR036890">
    <property type="entry name" value="HATPase_C_sf"/>
</dbReference>
<dbReference type="FunFam" id="1.10.287.130:FF:000001">
    <property type="entry name" value="Two-component sensor histidine kinase"/>
    <property type="match status" value="1"/>
</dbReference>
<evidence type="ECO:0000256" key="7">
    <source>
        <dbReference type="ARBA" id="ARBA00023012"/>
    </source>
</evidence>
<dbReference type="SMART" id="SM00388">
    <property type="entry name" value="HisKA"/>
    <property type="match status" value="1"/>
</dbReference>
<comment type="subcellular location">
    <subcellularLocation>
        <location evidence="2">Membrane</location>
    </subcellularLocation>
</comment>
<proteinExistence type="predicted"/>
<dbReference type="Gene3D" id="3.30.450.20">
    <property type="entry name" value="PAS domain"/>
    <property type="match status" value="1"/>
</dbReference>
<dbReference type="Gene3D" id="6.10.340.10">
    <property type="match status" value="1"/>
</dbReference>
<dbReference type="PANTHER" id="PTHR45453">
    <property type="entry name" value="PHOSPHATE REGULON SENSOR PROTEIN PHOR"/>
    <property type="match status" value="1"/>
</dbReference>
<reference evidence="12 13" key="1">
    <citation type="submission" date="2019-03" db="EMBL/GenBank/DDBJ databases">
        <title>Draft Genome Sequence of Desulfosporosinus fructosivorans Strain 63.6F, Isolated from Marine Sediment in the Baltic Sea.</title>
        <authorList>
            <person name="Hausmann B."/>
            <person name="Vandieken V."/>
            <person name="Pjevac P."/>
            <person name="Schreck K."/>
            <person name="Herbold C.W."/>
            <person name="Loy A."/>
        </authorList>
    </citation>
    <scope>NUCLEOTIDE SEQUENCE [LARGE SCALE GENOMIC DNA]</scope>
    <source>
        <strain evidence="12 13">63.6F</strain>
    </source>
</reference>
<dbReference type="GO" id="GO:0005886">
    <property type="term" value="C:plasma membrane"/>
    <property type="evidence" value="ECO:0007669"/>
    <property type="project" value="TreeGrafter"/>
</dbReference>
<dbReference type="CDD" id="cd06225">
    <property type="entry name" value="HAMP"/>
    <property type="match status" value="1"/>
</dbReference>
<evidence type="ECO:0000259" key="10">
    <source>
        <dbReference type="PROSITE" id="PS50109"/>
    </source>
</evidence>
<dbReference type="InterPro" id="IPR050351">
    <property type="entry name" value="BphY/WalK/GraS-like"/>
</dbReference>
<keyword evidence="9" id="KW-1133">Transmembrane helix</keyword>
<dbReference type="Pfam" id="PF13188">
    <property type="entry name" value="PAS_8"/>
    <property type="match status" value="1"/>
</dbReference>
<comment type="catalytic activity">
    <reaction evidence="1">
        <text>ATP + protein L-histidine = ADP + protein N-phospho-L-histidine.</text>
        <dbReference type="EC" id="2.7.13.3"/>
    </reaction>
</comment>
<comment type="caution">
    <text evidence="12">The sequence shown here is derived from an EMBL/GenBank/DDBJ whole genome shotgun (WGS) entry which is preliminary data.</text>
</comment>
<dbReference type="InterPro" id="IPR004358">
    <property type="entry name" value="Sig_transdc_His_kin-like_C"/>
</dbReference>
<organism evidence="12 13">
    <name type="scientific">Desulfosporosinus fructosivorans</name>
    <dbReference type="NCBI Taxonomy" id="2018669"/>
    <lineage>
        <taxon>Bacteria</taxon>
        <taxon>Bacillati</taxon>
        <taxon>Bacillota</taxon>
        <taxon>Clostridia</taxon>
        <taxon>Eubacteriales</taxon>
        <taxon>Desulfitobacteriaceae</taxon>
        <taxon>Desulfosporosinus</taxon>
    </lineage>
</organism>
<dbReference type="InterPro" id="IPR003661">
    <property type="entry name" value="HisK_dim/P_dom"/>
</dbReference>
<dbReference type="AlphaFoldDB" id="A0A4Z0QWT5"/>
<dbReference type="SMART" id="SM00091">
    <property type="entry name" value="PAS"/>
    <property type="match status" value="1"/>
</dbReference>
<dbReference type="SUPFAM" id="SSF47384">
    <property type="entry name" value="Homodimeric domain of signal transducing histidine kinase"/>
    <property type="match status" value="1"/>
</dbReference>
<dbReference type="RefSeq" id="WP_135553119.1">
    <property type="nucleotide sequence ID" value="NZ_SPQQ01000030.1"/>
</dbReference>
<feature type="transmembrane region" description="Helical" evidence="9">
    <location>
        <begin position="12"/>
        <end position="33"/>
    </location>
</feature>
<evidence type="ECO:0000256" key="8">
    <source>
        <dbReference type="ARBA" id="ARBA00023136"/>
    </source>
</evidence>
<sequence length="583" mass="65311">MKKNIFLRRILKLVIGTIVLYGVLSLVISTYFINNMFDDLQVQELKPRAKVIADLMIRYQQGAFNKTEFDKQLGIYNTIWNNATYIYDTNGNLIIKNYGLLLMMDNSRMEPEADKVFRGYLTSVLSGNNIVDNKNTIPVVGLPIINDGKITGAVFVATPPSEQITAFLGITRALVLSTLGVLLLIIYPVYQLTRRIVNPLKQMQNVAISMAHGNLEIKANEDHKDEIGELGYSLNYLSERLAQTISVLEVERNRLKQTIDGLSEGIIAIDPENTITHANPAIHQIFAERNGDKLADILPIQELGEDFDTVLALGYTIARNIEWEKTTLRVTMSPIADETLKIVGAVGLFQDITLAERLEQTRHDYVANVSHELRTPISALRALLETLIDDMIPDEGTKKRYYSLMMHETMRLSRLINDLLTLSRLQTDAIPAKKAKFLLNEVIENLAEQYFPLAKEKEIEFSFSQLPEDLLITSNQDFVEEILIILLDNAIKYTPSGGSISLCTALHEKSILIAVSDTGIGISTEDLPHIFERFYKCDKAHATQGSGLGLAIAYEIIQKLGEKITVESELGKGSKFAFTLSDI</sequence>
<dbReference type="SUPFAM" id="SSF55785">
    <property type="entry name" value="PYP-like sensor domain (PAS domain)"/>
    <property type="match status" value="1"/>
</dbReference>
<dbReference type="Pfam" id="PF00672">
    <property type="entry name" value="HAMP"/>
    <property type="match status" value="1"/>
</dbReference>
<evidence type="ECO:0000313" key="13">
    <source>
        <dbReference type="Proteomes" id="UP000298460"/>
    </source>
</evidence>
<name>A0A4Z0QWT5_9FIRM</name>
<dbReference type="Pfam" id="PF02518">
    <property type="entry name" value="HATPase_c"/>
    <property type="match status" value="1"/>
</dbReference>
<evidence type="ECO:0000256" key="2">
    <source>
        <dbReference type="ARBA" id="ARBA00004370"/>
    </source>
</evidence>
<dbReference type="GO" id="GO:0016036">
    <property type="term" value="P:cellular response to phosphate starvation"/>
    <property type="evidence" value="ECO:0007669"/>
    <property type="project" value="TreeGrafter"/>
</dbReference>
<dbReference type="EMBL" id="SPQQ01000030">
    <property type="protein sequence ID" value="TGE34769.1"/>
    <property type="molecule type" value="Genomic_DNA"/>
</dbReference>
<dbReference type="InterPro" id="IPR005467">
    <property type="entry name" value="His_kinase_dom"/>
</dbReference>
<dbReference type="Gene3D" id="1.10.287.130">
    <property type="match status" value="1"/>
</dbReference>
<feature type="domain" description="HAMP" evidence="11">
    <location>
        <begin position="194"/>
        <end position="246"/>
    </location>
</feature>
<dbReference type="GO" id="GO:0000155">
    <property type="term" value="F:phosphorelay sensor kinase activity"/>
    <property type="evidence" value="ECO:0007669"/>
    <property type="project" value="InterPro"/>
</dbReference>
<dbReference type="InterPro" id="IPR000014">
    <property type="entry name" value="PAS"/>
</dbReference>
<dbReference type="PROSITE" id="PS50109">
    <property type="entry name" value="HIS_KIN"/>
    <property type="match status" value="1"/>
</dbReference>
<dbReference type="Proteomes" id="UP000298460">
    <property type="component" value="Unassembled WGS sequence"/>
</dbReference>
<dbReference type="SMART" id="SM00304">
    <property type="entry name" value="HAMP"/>
    <property type="match status" value="1"/>
</dbReference>
<gene>
    <name evidence="12" type="ORF">E4K67_28990</name>
</gene>
<dbReference type="EC" id="2.7.13.3" evidence="3"/>
<dbReference type="InterPro" id="IPR035965">
    <property type="entry name" value="PAS-like_dom_sf"/>
</dbReference>
<evidence type="ECO:0000256" key="4">
    <source>
        <dbReference type="ARBA" id="ARBA00022553"/>
    </source>
</evidence>